<dbReference type="Proteomes" id="UP000612808">
    <property type="component" value="Unassembled WGS sequence"/>
</dbReference>
<evidence type="ECO:0000313" key="2">
    <source>
        <dbReference type="EMBL" id="GID13611.1"/>
    </source>
</evidence>
<keyword evidence="2" id="KW-0378">Hydrolase</keyword>
<evidence type="ECO:0000259" key="1">
    <source>
        <dbReference type="SMART" id="SM00849"/>
    </source>
</evidence>
<dbReference type="Gene3D" id="3.60.15.10">
    <property type="entry name" value="Ribonuclease Z/Hydroxyacylglutathione hydrolase-like"/>
    <property type="match status" value="1"/>
</dbReference>
<reference evidence="2" key="1">
    <citation type="submission" date="2021-01" db="EMBL/GenBank/DDBJ databases">
        <title>Whole genome shotgun sequence of Actinocatenispora rupis NBRC 107355.</title>
        <authorList>
            <person name="Komaki H."/>
            <person name="Tamura T."/>
        </authorList>
    </citation>
    <scope>NUCLEOTIDE SEQUENCE</scope>
    <source>
        <strain evidence="2">NBRC 107355</strain>
    </source>
</reference>
<dbReference type="SUPFAM" id="SSF56281">
    <property type="entry name" value="Metallo-hydrolase/oxidoreductase"/>
    <property type="match status" value="1"/>
</dbReference>
<dbReference type="SMART" id="SM00849">
    <property type="entry name" value="Lactamase_B"/>
    <property type="match status" value="1"/>
</dbReference>
<accession>A0A8J3NC11</accession>
<proteinExistence type="predicted"/>
<dbReference type="InterPro" id="IPR051453">
    <property type="entry name" value="MBL_Glyoxalase_II"/>
</dbReference>
<comment type="caution">
    <text evidence="2">The sequence shown here is derived from an EMBL/GenBank/DDBJ whole genome shotgun (WGS) entry which is preliminary data.</text>
</comment>
<dbReference type="InterPro" id="IPR001279">
    <property type="entry name" value="Metallo-B-lactamas"/>
</dbReference>
<protein>
    <submittedName>
        <fullName evidence="2">Hydrolase</fullName>
    </submittedName>
</protein>
<dbReference type="InterPro" id="IPR036866">
    <property type="entry name" value="RibonucZ/Hydroxyglut_hydro"/>
</dbReference>
<dbReference type="CDD" id="cd06262">
    <property type="entry name" value="metallo-hydrolase-like_MBL-fold"/>
    <property type="match status" value="1"/>
</dbReference>
<sequence length="206" mass="21718">MPTRIEQIVTSGLFEVDDARWQVDNNVWLIGDERECLIVDAPHDAEAIAALVGGRDVVAIACTHGHSDHVGAAVELAGLVDAPVLLHPDDRVLWDRVHPDRPPHAELADGESLTVAGVDLWVLHTPGHTPGSCCFHAPGLGAVFTGDTLVAGGPGASEGPYGDFDTIIRSIGTRLLTLPPQTTVHTGHGGRTTIAAEAPHLAEWTD</sequence>
<feature type="domain" description="Metallo-beta-lactamase" evidence="1">
    <location>
        <begin position="24"/>
        <end position="188"/>
    </location>
</feature>
<gene>
    <name evidence="2" type="ORF">Aru02nite_45000</name>
</gene>
<dbReference type="Pfam" id="PF00753">
    <property type="entry name" value="Lactamase_B"/>
    <property type="match status" value="1"/>
</dbReference>
<dbReference type="PANTHER" id="PTHR46233">
    <property type="entry name" value="HYDROXYACYLGLUTATHIONE HYDROLASE GLOC"/>
    <property type="match status" value="1"/>
</dbReference>
<organism evidence="2 3">
    <name type="scientific">Actinocatenispora rupis</name>
    <dbReference type="NCBI Taxonomy" id="519421"/>
    <lineage>
        <taxon>Bacteria</taxon>
        <taxon>Bacillati</taxon>
        <taxon>Actinomycetota</taxon>
        <taxon>Actinomycetes</taxon>
        <taxon>Micromonosporales</taxon>
        <taxon>Micromonosporaceae</taxon>
        <taxon>Actinocatenispora</taxon>
    </lineage>
</organism>
<dbReference type="EMBL" id="BOMB01000025">
    <property type="protein sequence ID" value="GID13611.1"/>
    <property type="molecule type" value="Genomic_DNA"/>
</dbReference>
<dbReference type="PANTHER" id="PTHR46233:SF4">
    <property type="entry name" value="METALLO-BETA-LACTAMASE DOMAIN-CONTAINING PROTEIN"/>
    <property type="match status" value="1"/>
</dbReference>
<dbReference type="RefSeq" id="WP_203660807.1">
    <property type="nucleotide sequence ID" value="NZ_BAAAZM010000015.1"/>
</dbReference>
<keyword evidence="3" id="KW-1185">Reference proteome</keyword>
<dbReference type="GO" id="GO:0016787">
    <property type="term" value="F:hydrolase activity"/>
    <property type="evidence" value="ECO:0007669"/>
    <property type="project" value="UniProtKB-KW"/>
</dbReference>
<evidence type="ECO:0000313" key="3">
    <source>
        <dbReference type="Proteomes" id="UP000612808"/>
    </source>
</evidence>
<name>A0A8J3NC11_9ACTN</name>
<dbReference type="AlphaFoldDB" id="A0A8J3NC11"/>